<name>A0A562KF15_9FLAO</name>
<dbReference type="AlphaFoldDB" id="A0A562KF15"/>
<keyword evidence="1" id="KW-0812">Transmembrane</keyword>
<keyword evidence="1" id="KW-0472">Membrane</keyword>
<evidence type="ECO:0000256" key="1">
    <source>
        <dbReference type="SAM" id="Phobius"/>
    </source>
</evidence>
<feature type="transmembrane region" description="Helical" evidence="1">
    <location>
        <begin position="12"/>
        <end position="34"/>
    </location>
</feature>
<dbReference type="Proteomes" id="UP000315312">
    <property type="component" value="Unassembled WGS sequence"/>
</dbReference>
<keyword evidence="4" id="KW-1185">Reference proteome</keyword>
<dbReference type="InterPro" id="IPR046714">
    <property type="entry name" value="DUF6787"/>
</dbReference>
<sequence>MNKLKERWNVTSNWQLVIIFIVFAITGSTAAYLSKPVTSALGITKENLSLWLYWPFRLLIIFPVYQVMLVIIGAIFGQFAFFWEFEKKMLDRMKLGFIGKYVDSKIKK</sequence>
<dbReference type="EMBL" id="VLKM01000007">
    <property type="protein sequence ID" value="TWH93952.1"/>
    <property type="molecule type" value="Genomic_DNA"/>
</dbReference>
<evidence type="ECO:0000313" key="4">
    <source>
        <dbReference type="Proteomes" id="UP000315312"/>
    </source>
</evidence>
<keyword evidence="1" id="KW-1133">Transmembrane helix</keyword>
<comment type="caution">
    <text evidence="3">The sequence shown here is derived from an EMBL/GenBank/DDBJ whole genome shotgun (WGS) entry which is preliminary data.</text>
</comment>
<dbReference type="Pfam" id="PF20584">
    <property type="entry name" value="DUF6787"/>
    <property type="match status" value="1"/>
</dbReference>
<feature type="transmembrane region" description="Helical" evidence="1">
    <location>
        <begin position="54"/>
        <end position="83"/>
    </location>
</feature>
<dbReference type="OrthoDB" id="1151370at2"/>
<proteinExistence type="predicted"/>
<organism evidence="3 4">
    <name type="scientific">Flavobacterium cheniae</name>
    <dbReference type="NCBI Taxonomy" id="295428"/>
    <lineage>
        <taxon>Bacteria</taxon>
        <taxon>Pseudomonadati</taxon>
        <taxon>Bacteroidota</taxon>
        <taxon>Flavobacteriia</taxon>
        <taxon>Flavobacteriales</taxon>
        <taxon>Flavobacteriaceae</taxon>
        <taxon>Flavobacterium</taxon>
    </lineage>
</organism>
<evidence type="ECO:0000313" key="3">
    <source>
        <dbReference type="EMBL" id="TWH93952.1"/>
    </source>
</evidence>
<accession>A0A562KF15</accession>
<protein>
    <recommendedName>
        <fullName evidence="2">DUF6787 domain-containing protein</fullName>
    </recommendedName>
</protein>
<gene>
    <name evidence="3" type="ORF">IP97_01900</name>
</gene>
<feature type="domain" description="DUF6787" evidence="2">
    <location>
        <begin position="18"/>
        <end position="97"/>
    </location>
</feature>
<evidence type="ECO:0000259" key="2">
    <source>
        <dbReference type="Pfam" id="PF20584"/>
    </source>
</evidence>
<dbReference type="RefSeq" id="WP_133607807.1">
    <property type="nucleotide sequence ID" value="NZ_SNZC01000001.1"/>
</dbReference>
<reference evidence="3 4" key="1">
    <citation type="journal article" date="2015" name="Stand. Genomic Sci.">
        <title>Genomic Encyclopedia of Bacterial and Archaeal Type Strains, Phase III: the genomes of soil and plant-associated and newly described type strains.</title>
        <authorList>
            <person name="Whitman W.B."/>
            <person name="Woyke T."/>
            <person name="Klenk H.P."/>
            <person name="Zhou Y."/>
            <person name="Lilburn T.G."/>
            <person name="Beck B.J."/>
            <person name="De Vos P."/>
            <person name="Vandamme P."/>
            <person name="Eisen J.A."/>
            <person name="Garrity G."/>
            <person name="Hugenholtz P."/>
            <person name="Kyrpides N.C."/>
        </authorList>
    </citation>
    <scope>NUCLEOTIDE SEQUENCE [LARGE SCALE GENOMIC DNA]</scope>
    <source>
        <strain evidence="3 4">CGMCC 1.6844</strain>
    </source>
</reference>